<accession>A0ABW3Z986</accession>
<feature type="region of interest" description="Disordered" evidence="1">
    <location>
        <begin position="118"/>
        <end position="164"/>
    </location>
</feature>
<evidence type="ECO:0000313" key="2">
    <source>
        <dbReference type="EMBL" id="MFD1332843.1"/>
    </source>
</evidence>
<dbReference type="InterPro" id="IPR053733">
    <property type="entry name" value="Heme_Transport_Util_sf"/>
</dbReference>
<dbReference type="Proteomes" id="UP001597171">
    <property type="component" value="Unassembled WGS sequence"/>
</dbReference>
<reference evidence="3" key="1">
    <citation type="journal article" date="2019" name="Int. J. Syst. Evol. Microbiol.">
        <title>The Global Catalogue of Microorganisms (GCM) 10K type strain sequencing project: providing services to taxonomists for standard genome sequencing and annotation.</title>
        <authorList>
            <consortium name="The Broad Institute Genomics Platform"/>
            <consortium name="The Broad Institute Genome Sequencing Center for Infectious Disease"/>
            <person name="Wu L."/>
            <person name="Ma J."/>
        </authorList>
    </citation>
    <scope>NUCLEOTIDE SEQUENCE [LARGE SCALE GENOMIC DNA]</scope>
    <source>
        <strain evidence="3">CCUG 61696</strain>
    </source>
</reference>
<keyword evidence="3" id="KW-1185">Reference proteome</keyword>
<dbReference type="EMBL" id="JBHTMX010000130">
    <property type="protein sequence ID" value="MFD1332843.1"/>
    <property type="molecule type" value="Genomic_DNA"/>
</dbReference>
<dbReference type="Gene3D" id="3.40.1570.10">
    <property type="entry name" value="HemS/ChuS/ChuX like domains"/>
    <property type="match status" value="1"/>
</dbReference>
<gene>
    <name evidence="2" type="ORF">ACFQ4O_12635</name>
</gene>
<organism evidence="2 3">
    <name type="scientific">Methylopila musalis</name>
    <dbReference type="NCBI Taxonomy" id="1134781"/>
    <lineage>
        <taxon>Bacteria</taxon>
        <taxon>Pseudomonadati</taxon>
        <taxon>Pseudomonadota</taxon>
        <taxon>Alphaproteobacteria</taxon>
        <taxon>Hyphomicrobiales</taxon>
        <taxon>Methylopilaceae</taxon>
        <taxon>Methylopila</taxon>
    </lineage>
</organism>
<evidence type="ECO:0000313" key="3">
    <source>
        <dbReference type="Proteomes" id="UP001597171"/>
    </source>
</evidence>
<feature type="non-terminal residue" evidence="2">
    <location>
        <position position="164"/>
    </location>
</feature>
<proteinExistence type="predicted"/>
<name>A0ABW3Z986_9HYPH</name>
<evidence type="ECO:0000256" key="1">
    <source>
        <dbReference type="SAM" id="MobiDB-lite"/>
    </source>
</evidence>
<protein>
    <submittedName>
        <fullName evidence="2">Uncharacterized protein</fullName>
    </submittedName>
</protein>
<dbReference type="SUPFAM" id="SSF144064">
    <property type="entry name" value="Heme iron utilization protein-like"/>
    <property type="match status" value="1"/>
</dbReference>
<sequence>MTDAKPARALLAEGPKAVIERLPLFGRAMLTANRGGATHERIGAIETVAFEDGAAILSGANHDARIDLSVIVRAVADRTGKMKDRALPRVEFQTADGEVAFSVIALDGLDPFEAALAPFGDGEPLPEKEKPETPAAAELQDADPGRAPFDAARAAGGDVTVALD</sequence>
<comment type="caution">
    <text evidence="2">The sequence shown here is derived from an EMBL/GenBank/DDBJ whole genome shotgun (WGS) entry which is preliminary data.</text>
</comment>
<dbReference type="RefSeq" id="WP_378776051.1">
    <property type="nucleotide sequence ID" value="NZ_JBHTMX010000130.1"/>
</dbReference>